<dbReference type="InterPro" id="IPR043129">
    <property type="entry name" value="ATPase_NBD"/>
</dbReference>
<protein>
    <recommendedName>
        <fullName evidence="3">Glucokinase</fullName>
        <ecNumber evidence="3">2.7.1.2</ecNumber>
    </recommendedName>
    <alternativeName>
        <fullName evidence="3">Glucose kinase</fullName>
    </alternativeName>
</protein>
<reference evidence="5 6" key="1">
    <citation type="submission" date="2020-03" db="EMBL/GenBank/DDBJ databases">
        <title>Genomic Encyclopedia of Type Strains, Phase III (KMG-III): the genomes of soil and plant-associated and newly described type strains.</title>
        <authorList>
            <person name="Whitman W."/>
        </authorList>
    </citation>
    <scope>NUCLEOTIDE SEQUENCE [LARGE SCALE GENOMIC DNA]</scope>
    <source>
        <strain evidence="5 6">CECT 8804</strain>
    </source>
</reference>
<evidence type="ECO:0000256" key="3">
    <source>
        <dbReference type="HAMAP-Rule" id="MF_00524"/>
    </source>
</evidence>
<accession>A0ABX0TVC6</accession>
<keyword evidence="3" id="KW-0963">Cytoplasm</keyword>
<gene>
    <name evidence="3" type="primary">glk</name>
    <name evidence="5" type="ORF">FHS31_001954</name>
</gene>
<evidence type="ECO:0000256" key="2">
    <source>
        <dbReference type="ARBA" id="ARBA00022777"/>
    </source>
</evidence>
<dbReference type="HAMAP" id="MF_00524">
    <property type="entry name" value="Glucokinase"/>
    <property type="match status" value="1"/>
</dbReference>
<comment type="catalytic activity">
    <reaction evidence="3">
        <text>D-glucose + ATP = D-glucose 6-phosphate + ADP + H(+)</text>
        <dbReference type="Rhea" id="RHEA:17825"/>
        <dbReference type="ChEBI" id="CHEBI:4167"/>
        <dbReference type="ChEBI" id="CHEBI:15378"/>
        <dbReference type="ChEBI" id="CHEBI:30616"/>
        <dbReference type="ChEBI" id="CHEBI:61548"/>
        <dbReference type="ChEBI" id="CHEBI:456216"/>
        <dbReference type="EC" id="2.7.1.2"/>
    </reaction>
</comment>
<evidence type="ECO:0000313" key="5">
    <source>
        <dbReference type="EMBL" id="NIJ08337.1"/>
    </source>
</evidence>
<name>A0ABX0TVC6_9SPHN</name>
<comment type="similarity">
    <text evidence="3 4">Belongs to the bacterial glucokinase family.</text>
</comment>
<keyword evidence="3" id="KW-0324">Glycolysis</keyword>
<keyword evidence="2 3" id="KW-0418">Kinase</keyword>
<keyword evidence="1 3" id="KW-0808">Transferase</keyword>
<dbReference type="EMBL" id="JAAOZC010000004">
    <property type="protein sequence ID" value="NIJ08337.1"/>
    <property type="molecule type" value="Genomic_DNA"/>
</dbReference>
<dbReference type="PANTHER" id="PTHR47690:SF1">
    <property type="entry name" value="GLUCOKINASE"/>
    <property type="match status" value="1"/>
</dbReference>
<dbReference type="InterPro" id="IPR003836">
    <property type="entry name" value="Glucokinase"/>
</dbReference>
<keyword evidence="3" id="KW-0547">Nucleotide-binding</keyword>
<sequence length="322" mass="33590">MIQVVAVDLGGTNVRFAIADVAGGKVTSIAPEVTLHTADYASFALAWGAFEEKAGSKLPRAVVIAIAAPIEGDAIKLTNNPWVIRPSALKQELDVDDFLLINDFGAVAYAVAAVEPHDLHHLCGPDEPLPATGVISVVGPGTGLGVALILRDASGLHVIETEGGHGDFAPLDVIEDAILALARQRYRRVSNERIVSGPGLSEIYQALAQRDGRAVVPGDDKTLWTAALEGSDPHAAAALDRFCLSLGAVAGDLALEHGAHGVVIAGGLGLRLKDRLALSGFAERFTAKGRFERRMASIPVKLITYPQPGLLGAAAAYAKRVG</sequence>
<dbReference type="PANTHER" id="PTHR47690">
    <property type="entry name" value="GLUCOKINASE"/>
    <property type="match status" value="1"/>
</dbReference>
<comment type="caution">
    <text evidence="5">The sequence shown here is derived from an EMBL/GenBank/DDBJ whole genome shotgun (WGS) entry which is preliminary data.</text>
</comment>
<organism evidence="5 6">
    <name type="scientific">Sphingomonas vulcanisoli</name>
    <dbReference type="NCBI Taxonomy" id="1658060"/>
    <lineage>
        <taxon>Bacteria</taxon>
        <taxon>Pseudomonadati</taxon>
        <taxon>Pseudomonadota</taxon>
        <taxon>Alphaproteobacteria</taxon>
        <taxon>Sphingomonadales</taxon>
        <taxon>Sphingomonadaceae</taxon>
        <taxon>Sphingomonas</taxon>
    </lineage>
</organism>
<proteinExistence type="inferred from homology"/>
<evidence type="ECO:0000256" key="1">
    <source>
        <dbReference type="ARBA" id="ARBA00022679"/>
    </source>
</evidence>
<dbReference type="InterPro" id="IPR050201">
    <property type="entry name" value="Bacterial_glucokinase"/>
</dbReference>
<dbReference type="CDD" id="cd24008">
    <property type="entry name" value="ASKHA_NBD_GLK"/>
    <property type="match status" value="1"/>
</dbReference>
<comment type="subcellular location">
    <subcellularLocation>
        <location evidence="3">Cytoplasm</location>
    </subcellularLocation>
</comment>
<dbReference type="Gene3D" id="3.30.420.40">
    <property type="match status" value="1"/>
</dbReference>
<dbReference type="Pfam" id="PF02685">
    <property type="entry name" value="Glucokinase"/>
    <property type="match status" value="1"/>
</dbReference>
<keyword evidence="6" id="KW-1185">Reference proteome</keyword>
<dbReference type="SUPFAM" id="SSF53067">
    <property type="entry name" value="Actin-like ATPase domain"/>
    <property type="match status" value="1"/>
</dbReference>
<comment type="caution">
    <text evidence="3">Lacks conserved residue(s) required for the propagation of feature annotation.</text>
</comment>
<dbReference type="GO" id="GO:0004340">
    <property type="term" value="F:glucokinase activity"/>
    <property type="evidence" value="ECO:0007669"/>
    <property type="project" value="UniProtKB-EC"/>
</dbReference>
<keyword evidence="3" id="KW-0067">ATP-binding</keyword>
<evidence type="ECO:0000256" key="4">
    <source>
        <dbReference type="RuleBase" id="RU004046"/>
    </source>
</evidence>
<dbReference type="NCBIfam" id="TIGR00749">
    <property type="entry name" value="glk"/>
    <property type="match status" value="1"/>
</dbReference>
<dbReference type="EC" id="2.7.1.2" evidence="3"/>
<evidence type="ECO:0000313" key="6">
    <source>
        <dbReference type="Proteomes" id="UP000727456"/>
    </source>
</evidence>
<dbReference type="Gene3D" id="3.40.367.20">
    <property type="match status" value="1"/>
</dbReference>
<dbReference type="Proteomes" id="UP000727456">
    <property type="component" value="Unassembled WGS sequence"/>
</dbReference>